<dbReference type="Proteomes" id="UP000001055">
    <property type="component" value="Unassembled WGS sequence"/>
</dbReference>
<feature type="compositionally biased region" description="Basic and acidic residues" evidence="1">
    <location>
        <begin position="91"/>
        <end position="103"/>
    </location>
</feature>
<dbReference type="eggNOG" id="ENOG502SR2P">
    <property type="taxonomic scope" value="Eukaryota"/>
</dbReference>
<evidence type="ECO:0000256" key="1">
    <source>
        <dbReference type="SAM" id="MobiDB-lite"/>
    </source>
</evidence>
<feature type="region of interest" description="Disordered" evidence="1">
    <location>
        <begin position="262"/>
        <end position="432"/>
    </location>
</feature>
<name>Q0U377_PHANO</name>
<feature type="region of interest" description="Disordered" evidence="1">
    <location>
        <begin position="184"/>
        <end position="248"/>
    </location>
</feature>
<feature type="compositionally biased region" description="Basic and acidic residues" evidence="1">
    <location>
        <begin position="350"/>
        <end position="362"/>
    </location>
</feature>
<dbReference type="VEuPathDB" id="FungiDB:JI435_137870"/>
<feature type="region of interest" description="Disordered" evidence="1">
    <location>
        <begin position="88"/>
        <end position="171"/>
    </location>
</feature>
<feature type="region of interest" description="Disordered" evidence="1">
    <location>
        <begin position="1"/>
        <end position="70"/>
    </location>
</feature>
<accession>Q0U377</accession>
<dbReference type="GeneID" id="5980912"/>
<dbReference type="InParanoid" id="Q0U377"/>
<proteinExistence type="predicted"/>
<sequence length="547" mass="60720">MKRKFSLAPVVSPDRHSTQRRGQKIPSKDDTKAAPEPTPSHPQPKSQSHSKHSSKDSITDYSPHINRRVLDAHTERELRLACQHILQNFKPSDHGMENTDPKLDFGGLQRGRDSKTKDRNAHRSEPKVRLPTGAPVDLKTALEARGLKQTELTMRRSGDAPPVRANSSRKRADFDWLDERNDKREEKLRKPGPLTVYRSSSMRRKDRHADDTAAPTDTDADAAERTPRGKHDPQARPSTAVRSLSRSRSIRDNIKEYVFPGTTSRTISRAPSHGSLRTMNTTMSQDSAVDPPNSASGQGWRSWALPGRRSSSRSNSRPGTSKGQPEEVEPPKKTTVNLNRELPPLPSLDSWKDDVPAPEKAVRSPTSATHIASVMRPQDSATPERVAANKAHRRSGSDTLALQYNTALSARSPANSRHAGQSASRSKTLTPDSYTVTGQTLVASASTSNLGHIRYKSTDSLAMPKKSGEILNFSRKMSVDTPTRGTFSKEVKVAHKEEQKSRLKKVFTGWMTKKEKKDDWMQRIEKEGVKEGVMVQDGAASAPIVRY</sequence>
<gene>
    <name evidence="2" type="ORF">SNOG_13787</name>
</gene>
<reference evidence="3" key="1">
    <citation type="journal article" date="2007" name="Plant Cell">
        <title>Dothideomycete-plant interactions illuminated by genome sequencing and EST analysis of the wheat pathogen Stagonospora nodorum.</title>
        <authorList>
            <person name="Hane J.K."/>
            <person name="Lowe R.G."/>
            <person name="Solomon P.S."/>
            <person name="Tan K.C."/>
            <person name="Schoch C.L."/>
            <person name="Spatafora J.W."/>
            <person name="Crous P.W."/>
            <person name="Kodira C."/>
            <person name="Birren B.W."/>
            <person name="Galagan J.E."/>
            <person name="Torriani S.F."/>
            <person name="McDonald B.A."/>
            <person name="Oliver R.P."/>
        </authorList>
    </citation>
    <scope>NUCLEOTIDE SEQUENCE [LARGE SCALE GENOMIC DNA]</scope>
    <source>
        <strain evidence="3">SN15 / ATCC MYA-4574 / FGSC 10173</strain>
    </source>
</reference>
<evidence type="ECO:0000313" key="2">
    <source>
        <dbReference type="EMBL" id="EAT78811.2"/>
    </source>
</evidence>
<feature type="compositionally biased region" description="Polar residues" evidence="1">
    <location>
        <begin position="397"/>
        <end position="432"/>
    </location>
</feature>
<dbReference type="HOGENOM" id="CLU_468491_0_0_1"/>
<dbReference type="KEGG" id="pno:SNOG_13787"/>
<feature type="compositionally biased region" description="Basic and acidic residues" evidence="1">
    <location>
        <begin position="222"/>
        <end position="234"/>
    </location>
</feature>
<dbReference type="EMBL" id="CH445352">
    <property type="protein sequence ID" value="EAT78811.2"/>
    <property type="molecule type" value="Genomic_DNA"/>
</dbReference>
<feature type="compositionally biased region" description="Low complexity" evidence="1">
    <location>
        <begin position="308"/>
        <end position="317"/>
    </location>
</feature>
<feature type="compositionally biased region" description="Basic and acidic residues" evidence="1">
    <location>
        <begin position="140"/>
        <end position="158"/>
    </location>
</feature>
<feature type="compositionally biased region" description="Basic and acidic residues" evidence="1">
    <location>
        <begin position="110"/>
        <end position="128"/>
    </location>
</feature>
<dbReference type="RefSeq" id="XP_001803990.1">
    <property type="nucleotide sequence ID" value="XM_001803938.1"/>
</dbReference>
<dbReference type="AlphaFoldDB" id="Q0U377"/>
<organism evidence="2 3">
    <name type="scientific">Phaeosphaeria nodorum (strain SN15 / ATCC MYA-4574 / FGSC 10173)</name>
    <name type="common">Glume blotch fungus</name>
    <name type="synonym">Parastagonospora nodorum</name>
    <dbReference type="NCBI Taxonomy" id="321614"/>
    <lineage>
        <taxon>Eukaryota</taxon>
        <taxon>Fungi</taxon>
        <taxon>Dikarya</taxon>
        <taxon>Ascomycota</taxon>
        <taxon>Pezizomycotina</taxon>
        <taxon>Dothideomycetes</taxon>
        <taxon>Pleosporomycetidae</taxon>
        <taxon>Pleosporales</taxon>
        <taxon>Pleosporineae</taxon>
        <taxon>Phaeosphaeriaceae</taxon>
        <taxon>Parastagonospora</taxon>
    </lineage>
</organism>
<protein>
    <submittedName>
        <fullName evidence="2">Uncharacterized protein</fullName>
    </submittedName>
</protein>
<feature type="compositionally biased region" description="Polar residues" evidence="1">
    <location>
        <begin position="236"/>
        <end position="247"/>
    </location>
</feature>
<feature type="compositionally biased region" description="Polar residues" evidence="1">
    <location>
        <begin position="262"/>
        <end position="299"/>
    </location>
</feature>
<evidence type="ECO:0000313" key="3">
    <source>
        <dbReference type="Proteomes" id="UP000001055"/>
    </source>
</evidence>